<feature type="transmembrane region" description="Helical" evidence="1">
    <location>
        <begin position="6"/>
        <end position="36"/>
    </location>
</feature>
<comment type="caution">
    <text evidence="3">The sequence shown here is derived from an EMBL/GenBank/DDBJ whole genome shotgun (WGS) entry which is preliminary data.</text>
</comment>
<keyword evidence="1" id="KW-0472">Membrane</keyword>
<keyword evidence="1" id="KW-0812">Transmembrane</keyword>
<dbReference type="Proteomes" id="UP000629596">
    <property type="component" value="Unassembled WGS sequence"/>
</dbReference>
<feature type="transmembrane region" description="Helical" evidence="1">
    <location>
        <begin position="317"/>
        <end position="338"/>
    </location>
</feature>
<feature type="transmembrane region" description="Helical" evidence="1">
    <location>
        <begin position="48"/>
        <end position="68"/>
    </location>
</feature>
<dbReference type="RefSeq" id="WP_115498786.1">
    <property type="nucleotide sequence ID" value="NZ_JACRTI010000010.1"/>
</dbReference>
<dbReference type="AlphaFoldDB" id="A0A3D8HGF2"/>
<evidence type="ECO:0000313" key="2">
    <source>
        <dbReference type="EMBL" id="MBC8601300.1"/>
    </source>
</evidence>
<evidence type="ECO:0008006" key="6">
    <source>
        <dbReference type="Google" id="ProtNLM"/>
    </source>
</evidence>
<protein>
    <recommendedName>
        <fullName evidence="6">O-antigen ligase domain-containing protein</fullName>
    </recommendedName>
</protein>
<feature type="transmembrane region" description="Helical" evidence="1">
    <location>
        <begin position="276"/>
        <end position="297"/>
    </location>
</feature>
<reference evidence="3 4" key="1">
    <citation type="submission" date="2018-07" db="EMBL/GenBank/DDBJ databases">
        <title>Parabacteroides acidifaciens nov. sp., isolated from human feces.</title>
        <authorList>
            <person name="Wang Y.J."/>
        </authorList>
    </citation>
    <scope>NUCLEOTIDE SEQUENCE [LARGE SCALE GENOMIC DNA]</scope>
    <source>
        <strain evidence="3 4">426-9</strain>
    </source>
</reference>
<keyword evidence="5" id="KW-1185">Reference proteome</keyword>
<feature type="transmembrane region" description="Helical" evidence="1">
    <location>
        <begin position="238"/>
        <end position="255"/>
    </location>
</feature>
<dbReference type="Proteomes" id="UP000256321">
    <property type="component" value="Unassembled WGS sequence"/>
</dbReference>
<evidence type="ECO:0000256" key="1">
    <source>
        <dbReference type="SAM" id="Phobius"/>
    </source>
</evidence>
<name>A0A3D8HGF2_9BACT</name>
<evidence type="ECO:0000313" key="5">
    <source>
        <dbReference type="Proteomes" id="UP000629596"/>
    </source>
</evidence>
<evidence type="ECO:0000313" key="4">
    <source>
        <dbReference type="Proteomes" id="UP000256321"/>
    </source>
</evidence>
<organism evidence="3 4">
    <name type="scientific">Parabacteroides acidifaciens</name>
    <dbReference type="NCBI Taxonomy" id="2290935"/>
    <lineage>
        <taxon>Bacteria</taxon>
        <taxon>Pseudomonadati</taxon>
        <taxon>Bacteroidota</taxon>
        <taxon>Bacteroidia</taxon>
        <taxon>Bacteroidales</taxon>
        <taxon>Tannerellaceae</taxon>
        <taxon>Parabacteroides</taxon>
    </lineage>
</organism>
<dbReference type="EMBL" id="QREV01000010">
    <property type="protein sequence ID" value="RDU49981.1"/>
    <property type="molecule type" value="Genomic_DNA"/>
</dbReference>
<reference evidence="2 5" key="2">
    <citation type="submission" date="2020-08" db="EMBL/GenBank/DDBJ databases">
        <title>Genome public.</title>
        <authorList>
            <person name="Liu C."/>
            <person name="Sun Q."/>
        </authorList>
    </citation>
    <scope>NUCLEOTIDE SEQUENCE [LARGE SCALE GENOMIC DNA]</scope>
    <source>
        <strain evidence="2 5">426_9</strain>
    </source>
</reference>
<gene>
    <name evidence="3" type="ORF">DWU89_06295</name>
    <name evidence="2" type="ORF">H8784_06145</name>
</gene>
<feature type="transmembrane region" description="Helical" evidence="1">
    <location>
        <begin position="345"/>
        <end position="366"/>
    </location>
</feature>
<feature type="transmembrane region" description="Helical" evidence="1">
    <location>
        <begin position="195"/>
        <end position="218"/>
    </location>
</feature>
<accession>A0A3D8HGF2</accession>
<proteinExistence type="predicted"/>
<feature type="transmembrane region" description="Helical" evidence="1">
    <location>
        <begin position="167"/>
        <end position="183"/>
    </location>
</feature>
<feature type="transmembrane region" description="Helical" evidence="1">
    <location>
        <begin position="103"/>
        <end position="124"/>
    </location>
</feature>
<keyword evidence="1" id="KW-1133">Transmembrane helix</keyword>
<dbReference type="EMBL" id="JACRTI010000010">
    <property type="protein sequence ID" value="MBC8601300.1"/>
    <property type="molecule type" value="Genomic_DNA"/>
</dbReference>
<evidence type="ECO:0000313" key="3">
    <source>
        <dbReference type="EMBL" id="RDU49981.1"/>
    </source>
</evidence>
<sequence>MKKYIVRIALFIAFFAPNVNMYAFALQGVMPFVLYWCQNRHPLKLKKWSVAVITTIFVSFIVYCFSFGNMLDFKSVAMSMQLISLFLLFPFCKYDDTINNNFIYLCTFLLVGSQMALVFDIGFVKDFIDTYYPLDTDNAAYVISNVSKADNLLLAANSRYYGIFRNPNAYSSMVIFLFAIYLIQNQSAKILHKLLFYILIGLSVFLTGSRTGMVVYFSLLLFDISYDKQRAGIYMKDIIKVILLLLILGGFYFYVMESVGEVRSLSIDIDDESLGGRLAGFDFLWMTDVSVIHYLFGHFSMNIIESYYHYWGMDGDLGNLLFLYGGMMVVSLSYFYYWMLKKRTFSYYILLIFLLFSISGIIFTGVKTAYLYMLLVSYYNEINVIKK</sequence>